<name>A0A2W5H659_9HYPH</name>
<organism evidence="2 3">
    <name type="scientific">Agrobacterium fabrum</name>
    <dbReference type="NCBI Taxonomy" id="1176649"/>
    <lineage>
        <taxon>Bacteria</taxon>
        <taxon>Pseudomonadati</taxon>
        <taxon>Pseudomonadota</taxon>
        <taxon>Alphaproteobacteria</taxon>
        <taxon>Hyphomicrobiales</taxon>
        <taxon>Rhizobiaceae</taxon>
        <taxon>Rhizobium/Agrobacterium group</taxon>
        <taxon>Agrobacterium</taxon>
        <taxon>Agrobacterium tumefaciens complex</taxon>
    </lineage>
</organism>
<gene>
    <name evidence="2" type="ORF">DI595_09815</name>
</gene>
<feature type="compositionally biased region" description="Basic and acidic residues" evidence="1">
    <location>
        <begin position="246"/>
        <end position="269"/>
    </location>
</feature>
<accession>A0A2W5H659</accession>
<feature type="region of interest" description="Disordered" evidence="1">
    <location>
        <begin position="246"/>
        <end position="271"/>
    </location>
</feature>
<evidence type="ECO:0000313" key="3">
    <source>
        <dbReference type="Proteomes" id="UP000249769"/>
    </source>
</evidence>
<dbReference type="EMBL" id="QFOL01000091">
    <property type="protein sequence ID" value="PZP51032.1"/>
    <property type="molecule type" value="Genomic_DNA"/>
</dbReference>
<comment type="caution">
    <text evidence="2">The sequence shown here is derived from an EMBL/GenBank/DDBJ whole genome shotgun (WGS) entry which is preliminary data.</text>
</comment>
<protein>
    <recommendedName>
        <fullName evidence="4">Type I secretion protein</fullName>
    </recommendedName>
</protein>
<dbReference type="Proteomes" id="UP000249769">
    <property type="component" value="Unassembled WGS sequence"/>
</dbReference>
<proteinExistence type="predicted"/>
<reference evidence="2 3" key="1">
    <citation type="submission" date="2017-08" db="EMBL/GenBank/DDBJ databases">
        <title>Infants hospitalized years apart are colonized by the same room-sourced microbial strains.</title>
        <authorList>
            <person name="Brooks B."/>
            <person name="Olm M.R."/>
            <person name="Firek B.A."/>
            <person name="Baker R."/>
            <person name="Thomas B.C."/>
            <person name="Morowitz M.J."/>
            <person name="Banfield J.F."/>
        </authorList>
    </citation>
    <scope>NUCLEOTIDE SEQUENCE [LARGE SCALE GENOMIC DNA]</scope>
    <source>
        <strain evidence="2">S2_009_000_R2_73</strain>
    </source>
</reference>
<sequence>MHIDKISDMIAHFIGLFDTVIEEARLRSNYTEGPAYSDPDRLPDDEAAKLLDKNYDVPLGDYDPGVKYRAGYYDFDYIRPHFARAVEYDMQQLANAIPVDISGVNFRFPGRLSFEEERELVVHTGPGSVIAHVAQVNILQDDDYLNMTDGPYAGRDTTFVTERTVEFYNEASVFTPFAGFQRTDSYDALQTLAKSAHDFIDHARENDVTSLGTGADQDFVLAGNNINGLYINGTVASEEPVLDDYMPDRGIAKPAEEPEKSDVSLHEDSPAGNSLDVAAGANVVANIATLVNTGVMTSVTAVMGDYHQIDAITQAYIYSDRDEIDSVFTRSDDQAATEAFNIASFERSVYPGAETAENNSQDNGEPPIFPTAWRVSVLEGDVSFVHWIEQYQFVSDNDTMTITTSGATVSLLTGGNAALNIANFLGIGMQYDLIIVGGNVLDMNIISQIAVLYDNDWVRANPDAPDGATVQSGNNLLWNDASIHNVGSNDRFETMPDYMNQTVNAINERDPNMPDALAHDVNFVGYQGLNVLYITGNLYDVSIIKQVSVLGDSDDVTQAAAKVLENNEDATIHIDTGSNAVVNLAQIVDYDSFGSTTYVAGGVYSDAILIQGGIIENDTSQPAQPGQLANEVIAFLHDDPATIENESNGVINAGHDLSWSNAHPADVMQTVVA</sequence>
<evidence type="ECO:0000256" key="1">
    <source>
        <dbReference type="SAM" id="MobiDB-lite"/>
    </source>
</evidence>
<evidence type="ECO:0000313" key="2">
    <source>
        <dbReference type="EMBL" id="PZP51032.1"/>
    </source>
</evidence>
<dbReference type="AlphaFoldDB" id="A0A2W5H659"/>
<evidence type="ECO:0008006" key="4">
    <source>
        <dbReference type="Google" id="ProtNLM"/>
    </source>
</evidence>